<proteinExistence type="predicted"/>
<dbReference type="EMBL" id="CP042186">
    <property type="protein sequence ID" value="QDS68710.1"/>
    <property type="molecule type" value="Genomic_DNA"/>
</dbReference>
<sequence>MPAISDIVQFFGGQVFGKTFVPEVDLSGKTIIITGANIGLGFEAAKHLARRNVSKLILACRDVKKGEAAKIDILNSIETNTAIEVWEVDLSKYESVVAFGRRVRTELPRLDAFVANAGLERDTLELAEGLELSLTVNVVSTLMSAIAVLPKLKETALEHFTTTTLEFVGSMVHIFGSDKSLEVPEGQSILEALSQPGTDMPGRYNLSKLLEHLCFNQLSEIVCVQQRDAKARVVLNIVNPGWCKSSLGRSKSKGAVEKFFEMFLQRTAEMGGRTLAHGAMVGEQFDGCYLSECQAKPQSTYVRSARGKQTQKRLWKEVVSRIELASPEVAGFVA</sequence>
<evidence type="ECO:0000313" key="3">
    <source>
        <dbReference type="Proteomes" id="UP000316270"/>
    </source>
</evidence>
<dbReference type="GO" id="GO:0016491">
    <property type="term" value="F:oxidoreductase activity"/>
    <property type="evidence" value="ECO:0007669"/>
    <property type="project" value="UniProtKB-KW"/>
</dbReference>
<evidence type="ECO:0000256" key="1">
    <source>
        <dbReference type="ARBA" id="ARBA00023002"/>
    </source>
</evidence>
<dbReference type="Gene3D" id="3.40.50.720">
    <property type="entry name" value="NAD(P)-binding Rossmann-like Domain"/>
    <property type="match status" value="1"/>
</dbReference>
<dbReference type="PANTHER" id="PTHR43157:SF31">
    <property type="entry name" value="PHOSPHATIDYLINOSITOL-GLYCAN BIOSYNTHESIS CLASS F PROTEIN"/>
    <property type="match status" value="1"/>
</dbReference>
<keyword evidence="3" id="KW-1185">Reference proteome</keyword>
<dbReference type="Proteomes" id="UP000316270">
    <property type="component" value="Chromosome 2"/>
</dbReference>
<dbReference type="Pfam" id="PF00106">
    <property type="entry name" value="adh_short"/>
    <property type="match status" value="1"/>
</dbReference>
<name>A0A517KZ94_9PEZI</name>
<dbReference type="PRINTS" id="PR00081">
    <property type="entry name" value="GDHRDH"/>
</dbReference>
<dbReference type="InterPro" id="IPR036291">
    <property type="entry name" value="NAD(P)-bd_dom_sf"/>
</dbReference>
<gene>
    <name evidence="2" type="ORF">FKW77_003841</name>
</gene>
<dbReference type="AlphaFoldDB" id="A0A517KZ94"/>
<protein>
    <submittedName>
        <fullName evidence="2">Uncharacterized protein</fullName>
    </submittedName>
</protein>
<reference evidence="2 3" key="1">
    <citation type="submission" date="2019-07" db="EMBL/GenBank/DDBJ databases">
        <title>Finished genome of Venturia effusa.</title>
        <authorList>
            <person name="Young C.A."/>
            <person name="Cox M.P."/>
            <person name="Ganley A.R.D."/>
            <person name="David W.J."/>
        </authorList>
    </citation>
    <scope>NUCLEOTIDE SEQUENCE [LARGE SCALE GENOMIC DNA]</scope>
    <source>
        <strain evidence="3">albino</strain>
    </source>
</reference>
<evidence type="ECO:0000313" key="2">
    <source>
        <dbReference type="EMBL" id="QDS68710.1"/>
    </source>
</evidence>
<dbReference type="STRING" id="50376.A0A517KZ94"/>
<dbReference type="PANTHER" id="PTHR43157">
    <property type="entry name" value="PHOSPHATIDYLINOSITOL-GLYCAN BIOSYNTHESIS CLASS F PROTEIN-RELATED"/>
    <property type="match status" value="1"/>
</dbReference>
<organism evidence="2 3">
    <name type="scientific">Venturia effusa</name>
    <dbReference type="NCBI Taxonomy" id="50376"/>
    <lineage>
        <taxon>Eukaryota</taxon>
        <taxon>Fungi</taxon>
        <taxon>Dikarya</taxon>
        <taxon>Ascomycota</taxon>
        <taxon>Pezizomycotina</taxon>
        <taxon>Dothideomycetes</taxon>
        <taxon>Pleosporomycetidae</taxon>
        <taxon>Venturiales</taxon>
        <taxon>Venturiaceae</taxon>
        <taxon>Venturia</taxon>
    </lineage>
</organism>
<dbReference type="OrthoDB" id="542013at2759"/>
<accession>A0A517KZ94</accession>
<dbReference type="InterPro" id="IPR002347">
    <property type="entry name" value="SDR_fam"/>
</dbReference>
<dbReference type="SUPFAM" id="SSF51735">
    <property type="entry name" value="NAD(P)-binding Rossmann-fold domains"/>
    <property type="match status" value="1"/>
</dbReference>
<keyword evidence="1" id="KW-0560">Oxidoreductase</keyword>